<feature type="transmembrane region" description="Helical" evidence="5">
    <location>
        <begin position="250"/>
        <end position="266"/>
    </location>
</feature>
<dbReference type="SUPFAM" id="SSF52540">
    <property type="entry name" value="P-loop containing nucleoside triphosphate hydrolases"/>
    <property type="match status" value="2"/>
</dbReference>
<keyword evidence="4" id="KW-0175">Coiled coil</keyword>
<evidence type="ECO:0000256" key="5">
    <source>
        <dbReference type="SAM" id="Phobius"/>
    </source>
</evidence>
<feature type="coiled-coil region" evidence="4">
    <location>
        <begin position="297"/>
        <end position="324"/>
    </location>
</feature>
<feature type="binding site" evidence="3">
    <location>
        <begin position="715"/>
        <end position="722"/>
    </location>
    <ligand>
        <name>ATP</name>
        <dbReference type="ChEBI" id="CHEBI:30616"/>
    </ligand>
</feature>
<evidence type="ECO:0000256" key="1">
    <source>
        <dbReference type="ARBA" id="ARBA00022741"/>
    </source>
</evidence>
<evidence type="ECO:0000256" key="4">
    <source>
        <dbReference type="SAM" id="Coils"/>
    </source>
</evidence>
<dbReference type="Gene3D" id="2.60.200.20">
    <property type="match status" value="1"/>
</dbReference>
<dbReference type="PANTHER" id="PTHR22683:SF1">
    <property type="entry name" value="TYPE VII SECRETION SYSTEM PROTEIN ESSC"/>
    <property type="match status" value="1"/>
</dbReference>
<dbReference type="SMART" id="SM00382">
    <property type="entry name" value="AAA"/>
    <property type="match status" value="2"/>
</dbReference>
<keyword evidence="5" id="KW-0472">Membrane</keyword>
<dbReference type="InterPro" id="IPR002543">
    <property type="entry name" value="FtsK_dom"/>
</dbReference>
<evidence type="ECO:0000259" key="6">
    <source>
        <dbReference type="PROSITE" id="PS50901"/>
    </source>
</evidence>
<dbReference type="PANTHER" id="PTHR22683">
    <property type="entry name" value="SPORULATION PROTEIN RELATED"/>
    <property type="match status" value="1"/>
</dbReference>
<proteinExistence type="predicted"/>
<reference evidence="8" key="1">
    <citation type="submission" date="2023-07" db="EMBL/GenBank/DDBJ databases">
        <title>30 novel species of actinomycetes from the DSMZ collection.</title>
        <authorList>
            <person name="Nouioui I."/>
        </authorList>
    </citation>
    <scope>NUCLEOTIDE SEQUENCE [LARGE SCALE GENOMIC DNA]</scope>
    <source>
        <strain evidence="8">DSM 41886</strain>
    </source>
</reference>
<evidence type="ECO:0000256" key="3">
    <source>
        <dbReference type="PROSITE-ProRule" id="PRU00289"/>
    </source>
</evidence>
<evidence type="ECO:0000313" key="8">
    <source>
        <dbReference type="Proteomes" id="UP001183615"/>
    </source>
</evidence>
<keyword evidence="8" id="KW-1185">Reference proteome</keyword>
<keyword evidence="5" id="KW-0812">Transmembrane</keyword>
<name>A0ABU2S9Y7_9ACTN</name>
<dbReference type="Gene3D" id="3.40.50.300">
    <property type="entry name" value="P-loop containing nucleotide triphosphate hydrolases"/>
    <property type="match status" value="4"/>
</dbReference>
<dbReference type="PROSITE" id="PS50901">
    <property type="entry name" value="FTSK"/>
    <property type="match status" value="2"/>
</dbReference>
<dbReference type="Pfam" id="PF01580">
    <property type="entry name" value="FtsK_SpoIIIE"/>
    <property type="match status" value="2"/>
</dbReference>
<sequence>MRLTLTVVDPVGGQSADTVIDAAPETQIGDLTPEFTRLVGSRFSQQAAMAGPGGMQDPGGAAHIFVNGDYVDPALTLAQSPLREGSVVSLHNPSGCWPGEPAGVVEFRVVGGPGAGAVHRLGTGRVEIGTGQQMHIRVDDPTLPEHAMTLRVAGDGTCKVTVYSETQPTLDGEPFTHTEGDRADWKLGKQLAVGDALFELTPYFPPDAALKVSEDGGGLDYNRPPRLLPPERQTAFTLPKPPGERERRPIPWLMAILPVVGAVAMASLTGRWLFLAMAFMSPIMLLSNYFMDKKRGRISHAQKLEEYRERKARIEKDARDALIAERFARRHAAPDPATVLTQATGPRTRLWERRRTDEDHLLLRIGTVELDSEVVLTDPEQDEHKRQVFWKIADAPVTLPLRTLGVVGFAGQGDTARSLARWAVSQVAVLQSPVDVQFFLLTDGSGQYSWDWMRWLPHARPSAEHEVNALIGTDAETIGARIAELTGLLDARKKAAREAGSRGGLFKDPDIVVVLDGSRRMRSLPGVIRLLREGPEVQIYALCLDDEERFLPGECQAVVIAEPNPDRVSQGGTRNPGYATGFHTFLAVPGGGPGQMPGQSAGPAPVQVADRLRVEQTGAWRIRGVRPDWVRAEWCELLARSLSPIRDISGESEDAALPSASRLLDVLEMEPPTAGAVAARWRLGGQSTEAVIGESYDGGFAIDMRRDGPHGLIAGTTGSGKSELLQTIVASLAVANTPENMTFVLVDYKGGSAFKDCVQLPHTVGMVTDLDNHLVERALTSLGAELTRREHILAGVGAKDIEDYQDLMRRSPGQLQAMPRLLIVIDEFASMARELPDFVKGLVNIAQRGRSLGIHLLLATQRPSGVVSPEIRANTNLRIALRVTDASESTDVINAPDAGLIAKSTPGRAFVRLGHSSLVPFQSGRVGGRRPGAIDPAVRRPWTGRLDWNDLGRAQLKRPPGAKSQEEEITDLKVLVDSVIEADRQLGFPKQHSPWLPALPDQVLLRDLEHPIPGGPLPAAPFGIEDLPEQQARRSVAIDFKSFSHMIVGGAARSGRSQLLRTIAGSLGWIHSAADVHLYGIDCGNGALNALVKLPNCGAVVSRNQTERVRRLIQRLRKEVDRRQEVLGQDALADIGEQRAAAAPDNRLPHIVVLLDRWEGWVSTLGEIDHGALTDELYVILREGASVGIHLVITGDRSVLSGRISSLTEEKYTLRLSDRSDYSNIGMPARKVPEEIADGRMFRSQVLTEIQVAVLAEELSGQAQAAALTAIGDWATQRDAALPRAKRPFRVDVLPSRLTFADAWGMRDTETAGSPVWGLVGVGGDELMAYGPDLAQGTPAFIVAGPAKSGRSTVLTMLAHSYLTQGARVVVAAPRPSPLRDLAGQPGVIQVFTSDDLSEADVRDAMSTSSPQSPIVFLVDDGEDLRRCDGGDELKNIITKGTELGRYLVLGGDEGDICGGFSGWQVDAKKARRGVLLSPASHRSGELIGAKLPRSAASEQPTPGRAILHLGDGVPFTVTTPAP</sequence>
<evidence type="ECO:0000313" key="7">
    <source>
        <dbReference type="EMBL" id="MDT0445638.1"/>
    </source>
</evidence>
<dbReference type="RefSeq" id="WP_311619816.1">
    <property type="nucleotide sequence ID" value="NZ_JAVREV010000014.1"/>
</dbReference>
<dbReference type="InterPro" id="IPR027417">
    <property type="entry name" value="P-loop_NTPase"/>
</dbReference>
<dbReference type="InterPro" id="IPR050206">
    <property type="entry name" value="FtsK/SpoIIIE/SftA"/>
</dbReference>
<feature type="domain" description="FtsK" evidence="6">
    <location>
        <begin position="697"/>
        <end position="890"/>
    </location>
</feature>
<dbReference type="Proteomes" id="UP001183615">
    <property type="component" value="Unassembled WGS sequence"/>
</dbReference>
<protein>
    <submittedName>
        <fullName evidence="7">FtsK/SpoIIIE domain-containing protein</fullName>
    </submittedName>
</protein>
<accession>A0ABU2S9Y7</accession>
<feature type="domain" description="FtsK" evidence="6">
    <location>
        <begin position="1033"/>
        <end position="1227"/>
    </location>
</feature>
<dbReference type="InterPro" id="IPR003593">
    <property type="entry name" value="AAA+_ATPase"/>
</dbReference>
<organism evidence="7 8">
    <name type="scientific">Streptomyces johnsoniae</name>
    <dbReference type="NCBI Taxonomy" id="3075532"/>
    <lineage>
        <taxon>Bacteria</taxon>
        <taxon>Bacillati</taxon>
        <taxon>Actinomycetota</taxon>
        <taxon>Actinomycetes</taxon>
        <taxon>Kitasatosporales</taxon>
        <taxon>Streptomycetaceae</taxon>
        <taxon>Streptomyces</taxon>
    </lineage>
</organism>
<gene>
    <name evidence="7" type="ORF">RM779_24010</name>
</gene>
<dbReference type="EMBL" id="JAVREV010000014">
    <property type="protein sequence ID" value="MDT0445638.1"/>
    <property type="molecule type" value="Genomic_DNA"/>
</dbReference>
<evidence type="ECO:0000256" key="2">
    <source>
        <dbReference type="ARBA" id="ARBA00022840"/>
    </source>
</evidence>
<comment type="caution">
    <text evidence="7">The sequence shown here is derived from an EMBL/GenBank/DDBJ whole genome shotgun (WGS) entry which is preliminary data.</text>
</comment>
<keyword evidence="1 3" id="KW-0547">Nucleotide-binding</keyword>
<keyword evidence="2 3" id="KW-0067">ATP-binding</keyword>
<dbReference type="CDD" id="cd01127">
    <property type="entry name" value="TrwB_TraG_TraD_VirD4"/>
    <property type="match status" value="1"/>
</dbReference>
<feature type="binding site" evidence="3">
    <location>
        <begin position="1050"/>
        <end position="1057"/>
    </location>
    <ligand>
        <name>ATP</name>
        <dbReference type="ChEBI" id="CHEBI:30616"/>
    </ligand>
</feature>
<keyword evidence="5" id="KW-1133">Transmembrane helix</keyword>